<dbReference type="AlphaFoldDB" id="X1DSP3"/>
<gene>
    <name evidence="4" type="ORF">S01H4_67449</name>
</gene>
<accession>X1DSP3</accession>
<dbReference type="InterPro" id="IPR003726">
    <property type="entry name" value="HCY_dom"/>
</dbReference>
<protein>
    <recommendedName>
        <fullName evidence="3">Hcy-binding domain-containing protein</fullName>
    </recommendedName>
</protein>
<feature type="non-terminal residue" evidence="4">
    <location>
        <position position="31"/>
    </location>
</feature>
<proteinExistence type="predicted"/>
<sequence>LVISKPRIIQDIHSSFLEVGCDVIETDTKVY</sequence>
<organism evidence="4">
    <name type="scientific">marine sediment metagenome</name>
    <dbReference type="NCBI Taxonomy" id="412755"/>
    <lineage>
        <taxon>unclassified sequences</taxon>
        <taxon>metagenomes</taxon>
        <taxon>ecological metagenomes</taxon>
    </lineage>
</organism>
<feature type="domain" description="Hcy-binding" evidence="3">
    <location>
        <begin position="4"/>
        <end position="28"/>
    </location>
</feature>
<dbReference type="GO" id="GO:0008168">
    <property type="term" value="F:methyltransferase activity"/>
    <property type="evidence" value="ECO:0007669"/>
    <property type="project" value="UniProtKB-KW"/>
</dbReference>
<keyword evidence="2" id="KW-0808">Transferase</keyword>
<feature type="non-terminal residue" evidence="4">
    <location>
        <position position="1"/>
    </location>
</feature>
<comment type="caution">
    <text evidence="4">The sequence shown here is derived from an EMBL/GenBank/DDBJ whole genome shotgun (WGS) entry which is preliminary data.</text>
</comment>
<evidence type="ECO:0000313" key="4">
    <source>
        <dbReference type="EMBL" id="GAH23192.1"/>
    </source>
</evidence>
<dbReference type="Pfam" id="PF02574">
    <property type="entry name" value="S-methyl_trans"/>
    <property type="match status" value="1"/>
</dbReference>
<dbReference type="GO" id="GO:0032259">
    <property type="term" value="P:methylation"/>
    <property type="evidence" value="ECO:0007669"/>
    <property type="project" value="UniProtKB-KW"/>
</dbReference>
<evidence type="ECO:0000256" key="2">
    <source>
        <dbReference type="ARBA" id="ARBA00022679"/>
    </source>
</evidence>
<dbReference type="EMBL" id="BART01042444">
    <property type="protein sequence ID" value="GAH23192.1"/>
    <property type="molecule type" value="Genomic_DNA"/>
</dbReference>
<evidence type="ECO:0000256" key="1">
    <source>
        <dbReference type="ARBA" id="ARBA00022603"/>
    </source>
</evidence>
<reference evidence="4" key="1">
    <citation type="journal article" date="2014" name="Front. Microbiol.">
        <title>High frequency of phylogenetically diverse reductive dehalogenase-homologous genes in deep subseafloor sedimentary metagenomes.</title>
        <authorList>
            <person name="Kawai M."/>
            <person name="Futagami T."/>
            <person name="Toyoda A."/>
            <person name="Takaki Y."/>
            <person name="Nishi S."/>
            <person name="Hori S."/>
            <person name="Arai W."/>
            <person name="Tsubouchi T."/>
            <person name="Morono Y."/>
            <person name="Uchiyama I."/>
            <person name="Ito T."/>
            <person name="Fujiyama A."/>
            <person name="Inagaki F."/>
            <person name="Takami H."/>
        </authorList>
    </citation>
    <scope>NUCLEOTIDE SEQUENCE</scope>
    <source>
        <strain evidence="4">Expedition CK06-06</strain>
    </source>
</reference>
<dbReference type="Gene3D" id="3.20.20.330">
    <property type="entry name" value="Homocysteine-binding-like domain"/>
    <property type="match status" value="1"/>
</dbReference>
<dbReference type="SUPFAM" id="SSF82282">
    <property type="entry name" value="Homocysteine S-methyltransferase"/>
    <property type="match status" value="1"/>
</dbReference>
<name>X1DSP3_9ZZZZ</name>
<evidence type="ECO:0000259" key="3">
    <source>
        <dbReference type="Pfam" id="PF02574"/>
    </source>
</evidence>
<keyword evidence="1" id="KW-0489">Methyltransferase</keyword>
<dbReference type="InterPro" id="IPR036589">
    <property type="entry name" value="HCY_dom_sf"/>
</dbReference>